<dbReference type="InterPro" id="IPR019587">
    <property type="entry name" value="Polyketide_cyclase/dehydratase"/>
</dbReference>
<evidence type="ECO:0008006" key="4">
    <source>
        <dbReference type="Google" id="ProtNLM"/>
    </source>
</evidence>
<proteinExistence type="predicted"/>
<evidence type="ECO:0000313" key="3">
    <source>
        <dbReference type="Proteomes" id="UP000191680"/>
    </source>
</evidence>
<dbReference type="Pfam" id="PF10604">
    <property type="entry name" value="Polyketide_cyc2"/>
    <property type="match status" value="1"/>
</dbReference>
<keyword evidence="1" id="KW-0732">Signal</keyword>
<dbReference type="InterPro" id="IPR023393">
    <property type="entry name" value="START-like_dom_sf"/>
</dbReference>
<feature type="signal peptide" evidence="1">
    <location>
        <begin position="1"/>
        <end position="18"/>
    </location>
</feature>
<dbReference type="RefSeq" id="WP_080318581.1">
    <property type="nucleotide sequence ID" value="NZ_MTBC01000003.1"/>
</dbReference>
<keyword evidence="3" id="KW-1185">Reference proteome</keyword>
<dbReference type="EMBL" id="MTBC01000003">
    <property type="protein sequence ID" value="OQD43508.1"/>
    <property type="molecule type" value="Genomic_DNA"/>
</dbReference>
<sequence length="161" mass="18636">MKTLAKIALFFLPLIGLAQNPDKTFEVSILLETSPENAWNAITDFSNFNTWDTNVVAVKCPEDVRNNQICQMISNTGDIIEVELVERIENQSYTIRYKLSSGNFYVKRSLDNKDQLRFTETAWFTGISKKTFEKYKGDNYASLMKNRIQSFKSYLEKDFGK</sequence>
<accession>A0A1V6LTN9</accession>
<organism evidence="2 3">
    <name type="scientific">Croceivirga radicis</name>
    <dbReference type="NCBI Taxonomy" id="1929488"/>
    <lineage>
        <taxon>Bacteria</taxon>
        <taxon>Pseudomonadati</taxon>
        <taxon>Bacteroidota</taxon>
        <taxon>Flavobacteriia</taxon>
        <taxon>Flavobacteriales</taxon>
        <taxon>Flavobacteriaceae</taxon>
        <taxon>Croceivirga</taxon>
    </lineage>
</organism>
<dbReference type="Proteomes" id="UP000191680">
    <property type="component" value="Unassembled WGS sequence"/>
</dbReference>
<name>A0A1V6LTN9_9FLAO</name>
<evidence type="ECO:0000313" key="2">
    <source>
        <dbReference type="EMBL" id="OQD43508.1"/>
    </source>
</evidence>
<protein>
    <recommendedName>
        <fullName evidence="4">Polyketide cyclase</fullName>
    </recommendedName>
</protein>
<dbReference type="AlphaFoldDB" id="A0A1V6LTN9"/>
<comment type="caution">
    <text evidence="2">The sequence shown here is derived from an EMBL/GenBank/DDBJ whole genome shotgun (WGS) entry which is preliminary data.</text>
</comment>
<gene>
    <name evidence="2" type="ORF">BUL40_06675</name>
</gene>
<dbReference type="OrthoDB" id="9810827at2"/>
<dbReference type="Gene3D" id="3.30.530.20">
    <property type="match status" value="1"/>
</dbReference>
<feature type="chain" id="PRO_5012618851" description="Polyketide cyclase" evidence="1">
    <location>
        <begin position="19"/>
        <end position="161"/>
    </location>
</feature>
<dbReference type="SUPFAM" id="SSF55961">
    <property type="entry name" value="Bet v1-like"/>
    <property type="match status" value="1"/>
</dbReference>
<evidence type="ECO:0000256" key="1">
    <source>
        <dbReference type="SAM" id="SignalP"/>
    </source>
</evidence>
<reference evidence="2 3" key="1">
    <citation type="submission" date="2016-12" db="EMBL/GenBank/DDBJ databases">
        <authorList>
            <person name="Song W.-J."/>
            <person name="Kurnit D.M."/>
        </authorList>
    </citation>
    <scope>NUCLEOTIDE SEQUENCE [LARGE SCALE GENOMIC DNA]</scope>
    <source>
        <strain evidence="2 3">HSG9</strain>
    </source>
</reference>